<gene>
    <name evidence="1" type="ORF">Cantr_00865</name>
</gene>
<proteinExistence type="predicted"/>
<dbReference type="InterPro" id="IPR032675">
    <property type="entry name" value="LRR_dom_sf"/>
</dbReference>
<organism evidence="1 2">
    <name type="scientific">Candida viswanathii</name>
    <dbReference type="NCBI Taxonomy" id="5486"/>
    <lineage>
        <taxon>Eukaryota</taxon>
        <taxon>Fungi</taxon>
        <taxon>Dikarya</taxon>
        <taxon>Ascomycota</taxon>
        <taxon>Saccharomycotina</taxon>
        <taxon>Pichiomycetes</taxon>
        <taxon>Debaryomycetaceae</taxon>
        <taxon>Candida/Lodderomyces clade</taxon>
        <taxon>Candida</taxon>
    </lineage>
</organism>
<sequence>MATNTISTIAELPHEIIQRIINYLPRALIVELTESPQLKKYALTELYSFVAILSRDVNSSDYSTARTYDAAVWGAGDEDENCVPKFGDFNQLLSFVQEHNLRMPKYIRFRNPIDILNIQEPEKLDNSFLRTTLKDLKYSGVDIAYVKKLKELPYKFDEIDDFYILDELVYGDNREFTRNLSRLEISFEADLAPELFFPHMAFENLNELQVGPRLSAEQVAFLPRTLKSIKCSLNIRGLGKDISASRDVIFPPGLRKLYTNVRHDVKFWLDLTSMEHLQSLCFFSSKCCGIDFPCTLRELTVYSGLNMYKVAEQCRQLYSLNLNELLGDVEHSDVSPEFPQGLRKLNVDIQTLQYMARSKNDPAHVALPQTLVDLRIYGSNENVDAYLPIMNYDFKPFTSLTKLSLPFASGTQIESFNLENLPQSLTHILMGNLGIKNLAGKFTDLPNLQEIGMPDNRLAEYFSDANENLRDAEGNIFGPNVKLVVLDGNRFTEDNLRLVVDDLMKKRHFRSLLIDQDIIPKDMKHLQDRGYIIGLGSEWNFE</sequence>
<evidence type="ECO:0008006" key="3">
    <source>
        <dbReference type="Google" id="ProtNLM"/>
    </source>
</evidence>
<evidence type="ECO:0000313" key="1">
    <source>
        <dbReference type="EMBL" id="RCK64815.1"/>
    </source>
</evidence>
<name>A0A367YG18_9ASCO</name>
<dbReference type="Gene3D" id="3.80.10.10">
    <property type="entry name" value="Ribonuclease Inhibitor"/>
    <property type="match status" value="1"/>
</dbReference>
<dbReference type="STRING" id="5486.A0A367YG18"/>
<accession>A0A367YG18</accession>
<keyword evidence="2" id="KW-1185">Reference proteome</keyword>
<dbReference type="Proteomes" id="UP000253472">
    <property type="component" value="Unassembled WGS sequence"/>
</dbReference>
<evidence type="ECO:0000313" key="2">
    <source>
        <dbReference type="Proteomes" id="UP000253472"/>
    </source>
</evidence>
<dbReference type="AlphaFoldDB" id="A0A367YG18"/>
<dbReference type="EMBL" id="QLNQ01000021">
    <property type="protein sequence ID" value="RCK64815.1"/>
    <property type="molecule type" value="Genomic_DNA"/>
</dbReference>
<dbReference type="SUPFAM" id="SSF52047">
    <property type="entry name" value="RNI-like"/>
    <property type="match status" value="1"/>
</dbReference>
<dbReference type="OrthoDB" id="433501at2759"/>
<comment type="caution">
    <text evidence="1">The sequence shown here is derived from an EMBL/GenBank/DDBJ whole genome shotgun (WGS) entry which is preliminary data.</text>
</comment>
<reference evidence="1 2" key="1">
    <citation type="submission" date="2018-06" db="EMBL/GenBank/DDBJ databases">
        <title>Whole genome sequencing of Candida tropicalis (genome annotated by CSBL at Korea University).</title>
        <authorList>
            <person name="Ahn J."/>
        </authorList>
    </citation>
    <scope>NUCLEOTIDE SEQUENCE [LARGE SCALE GENOMIC DNA]</scope>
    <source>
        <strain evidence="1 2">ATCC 20962</strain>
    </source>
</reference>
<protein>
    <recommendedName>
        <fullName evidence="3">F-box domain-containing protein</fullName>
    </recommendedName>
</protein>